<dbReference type="SMART" id="SM00388">
    <property type="entry name" value="HisKA"/>
    <property type="match status" value="1"/>
</dbReference>
<evidence type="ECO:0000256" key="7">
    <source>
        <dbReference type="ARBA" id="ARBA00022777"/>
    </source>
</evidence>
<feature type="transmembrane region" description="Helical" evidence="11">
    <location>
        <begin position="7"/>
        <end position="29"/>
    </location>
</feature>
<dbReference type="Pfam" id="PF00512">
    <property type="entry name" value="HisKA"/>
    <property type="match status" value="1"/>
</dbReference>
<dbReference type="PROSITE" id="PS50109">
    <property type="entry name" value="HIS_KIN"/>
    <property type="match status" value="1"/>
</dbReference>
<evidence type="ECO:0000256" key="9">
    <source>
        <dbReference type="ARBA" id="ARBA00023012"/>
    </source>
</evidence>
<keyword evidence="5" id="KW-0808">Transferase</keyword>
<keyword evidence="7 14" id="KW-0418">Kinase</keyword>
<dbReference type="CDD" id="cd06225">
    <property type="entry name" value="HAMP"/>
    <property type="match status" value="1"/>
</dbReference>
<protein>
    <recommendedName>
        <fullName evidence="3">histidine kinase</fullName>
        <ecNumber evidence="3">2.7.13.3</ecNumber>
    </recommendedName>
</protein>
<organism evidence="14 15">
    <name type="scientific">Ravibacter arvi</name>
    <dbReference type="NCBI Taxonomy" id="2051041"/>
    <lineage>
        <taxon>Bacteria</taxon>
        <taxon>Pseudomonadati</taxon>
        <taxon>Bacteroidota</taxon>
        <taxon>Cytophagia</taxon>
        <taxon>Cytophagales</taxon>
        <taxon>Spirosomataceae</taxon>
        <taxon>Ravibacter</taxon>
    </lineage>
</organism>
<evidence type="ECO:0000259" key="12">
    <source>
        <dbReference type="PROSITE" id="PS50109"/>
    </source>
</evidence>
<dbReference type="InterPro" id="IPR003661">
    <property type="entry name" value="HisK_dim/P_dom"/>
</dbReference>
<dbReference type="Pfam" id="PF00672">
    <property type="entry name" value="HAMP"/>
    <property type="match status" value="1"/>
</dbReference>
<dbReference type="GO" id="GO:0016301">
    <property type="term" value="F:kinase activity"/>
    <property type="evidence" value="ECO:0007669"/>
    <property type="project" value="UniProtKB-KW"/>
</dbReference>
<dbReference type="PANTHER" id="PTHR45436:SF15">
    <property type="entry name" value="SENSOR HISTIDINE KINASE CUSS"/>
    <property type="match status" value="1"/>
</dbReference>
<proteinExistence type="predicted"/>
<evidence type="ECO:0000256" key="6">
    <source>
        <dbReference type="ARBA" id="ARBA00022692"/>
    </source>
</evidence>
<evidence type="ECO:0000256" key="8">
    <source>
        <dbReference type="ARBA" id="ARBA00022989"/>
    </source>
</evidence>
<dbReference type="CDD" id="cd00075">
    <property type="entry name" value="HATPase"/>
    <property type="match status" value="1"/>
</dbReference>
<dbReference type="InterPro" id="IPR003660">
    <property type="entry name" value="HAMP_dom"/>
</dbReference>
<dbReference type="Gene3D" id="1.10.287.130">
    <property type="match status" value="1"/>
</dbReference>
<comment type="catalytic activity">
    <reaction evidence="1">
        <text>ATP + protein L-histidine = ADP + protein N-phospho-L-histidine.</text>
        <dbReference type="EC" id="2.7.13.3"/>
    </reaction>
</comment>
<dbReference type="Pfam" id="PF02518">
    <property type="entry name" value="HATPase_c"/>
    <property type="match status" value="1"/>
</dbReference>
<evidence type="ECO:0000259" key="13">
    <source>
        <dbReference type="PROSITE" id="PS50885"/>
    </source>
</evidence>
<dbReference type="Gene3D" id="6.10.340.10">
    <property type="match status" value="1"/>
</dbReference>
<dbReference type="SMART" id="SM00387">
    <property type="entry name" value="HATPase_c"/>
    <property type="match status" value="1"/>
</dbReference>
<keyword evidence="4" id="KW-0597">Phosphoprotein</keyword>
<keyword evidence="9" id="KW-0902">Two-component regulatory system</keyword>
<evidence type="ECO:0000256" key="2">
    <source>
        <dbReference type="ARBA" id="ARBA00004141"/>
    </source>
</evidence>
<evidence type="ECO:0000313" key="14">
    <source>
        <dbReference type="EMBL" id="GAA4441585.1"/>
    </source>
</evidence>
<dbReference type="PROSITE" id="PS50885">
    <property type="entry name" value="HAMP"/>
    <property type="match status" value="1"/>
</dbReference>
<dbReference type="PRINTS" id="PR00344">
    <property type="entry name" value="BCTRLSENSOR"/>
</dbReference>
<comment type="subcellular location">
    <subcellularLocation>
        <location evidence="2">Membrane</location>
        <topology evidence="2">Multi-pass membrane protein</topology>
    </subcellularLocation>
</comment>
<dbReference type="SMART" id="SM00304">
    <property type="entry name" value="HAMP"/>
    <property type="match status" value="1"/>
</dbReference>
<dbReference type="PANTHER" id="PTHR45436">
    <property type="entry name" value="SENSOR HISTIDINE KINASE YKOH"/>
    <property type="match status" value="1"/>
</dbReference>
<evidence type="ECO:0000256" key="11">
    <source>
        <dbReference type="SAM" id="Phobius"/>
    </source>
</evidence>
<evidence type="ECO:0000256" key="5">
    <source>
        <dbReference type="ARBA" id="ARBA00022679"/>
    </source>
</evidence>
<sequence>MQIRTRLTLQFTLLVSGILLISFLAIYYFSYINTKEDFYDRLRSKAEGTASLLLKVKEIDNELLKIIDGTNRDQIFHDNMIIFDEENRVIYSNITPPAQPAISISNYWLDEIRRDGEIRYSDGEYEVVGLYYRYPYNRAVVLFAGQDLYGKANLANLRTVLLIIFLVVTAVVALAGWFFAQRALAPITRVMNELEGILPQNLGVRLRASGNKDEIGRLTSTFNQLLDRIENAFQVQKTFVANVSHELKNPLTKINSQLEVVLLKDREPDVYRHTVSSVLEDIRDLSQLSDSLLELAKVSDDRRDLLTERVRIDELLLDLRTKMLNIQKTYTVELDLGELPEDDSWLEVQGNSGLLKTAFLNLMDNGCKFSPDHKVEVRLKTEDSAIRVEVSDHGEGIPESDRAQIFHPFFRSNKTAGVKGYGIGLSLTERIVRLHGGTIRLDTGREGTTFTVTFKRSGPARP</sequence>
<keyword evidence="6 11" id="KW-0812">Transmembrane</keyword>
<dbReference type="SUPFAM" id="SSF47384">
    <property type="entry name" value="Homodimeric domain of signal transducing histidine kinase"/>
    <property type="match status" value="1"/>
</dbReference>
<evidence type="ECO:0000256" key="3">
    <source>
        <dbReference type="ARBA" id="ARBA00012438"/>
    </source>
</evidence>
<name>A0ABP8M225_9BACT</name>
<keyword evidence="15" id="KW-1185">Reference proteome</keyword>
<evidence type="ECO:0000256" key="10">
    <source>
        <dbReference type="ARBA" id="ARBA00023136"/>
    </source>
</evidence>
<dbReference type="Gene3D" id="3.30.565.10">
    <property type="entry name" value="Histidine kinase-like ATPase, C-terminal domain"/>
    <property type="match status" value="1"/>
</dbReference>
<dbReference type="InterPro" id="IPR050428">
    <property type="entry name" value="TCS_sensor_his_kinase"/>
</dbReference>
<dbReference type="SUPFAM" id="SSF55874">
    <property type="entry name" value="ATPase domain of HSP90 chaperone/DNA topoisomerase II/histidine kinase"/>
    <property type="match status" value="1"/>
</dbReference>
<evidence type="ECO:0000313" key="15">
    <source>
        <dbReference type="Proteomes" id="UP001501508"/>
    </source>
</evidence>
<dbReference type="InterPro" id="IPR003594">
    <property type="entry name" value="HATPase_dom"/>
</dbReference>
<accession>A0ABP8M225</accession>
<evidence type="ECO:0000256" key="4">
    <source>
        <dbReference type="ARBA" id="ARBA00022553"/>
    </source>
</evidence>
<gene>
    <name evidence="14" type="ORF">GCM10023091_27080</name>
</gene>
<feature type="domain" description="HAMP" evidence="13">
    <location>
        <begin position="181"/>
        <end position="234"/>
    </location>
</feature>
<dbReference type="InterPro" id="IPR036097">
    <property type="entry name" value="HisK_dim/P_sf"/>
</dbReference>
<dbReference type="EC" id="2.7.13.3" evidence="3"/>
<dbReference type="CDD" id="cd00082">
    <property type="entry name" value="HisKA"/>
    <property type="match status" value="1"/>
</dbReference>
<feature type="transmembrane region" description="Helical" evidence="11">
    <location>
        <begin position="160"/>
        <end position="180"/>
    </location>
</feature>
<dbReference type="InterPro" id="IPR004358">
    <property type="entry name" value="Sig_transdc_His_kin-like_C"/>
</dbReference>
<dbReference type="EMBL" id="BAABEY010000025">
    <property type="protein sequence ID" value="GAA4441585.1"/>
    <property type="molecule type" value="Genomic_DNA"/>
</dbReference>
<keyword evidence="10 11" id="KW-0472">Membrane</keyword>
<evidence type="ECO:0000256" key="1">
    <source>
        <dbReference type="ARBA" id="ARBA00000085"/>
    </source>
</evidence>
<dbReference type="SUPFAM" id="SSF158472">
    <property type="entry name" value="HAMP domain-like"/>
    <property type="match status" value="1"/>
</dbReference>
<comment type="caution">
    <text evidence="14">The sequence shown here is derived from an EMBL/GenBank/DDBJ whole genome shotgun (WGS) entry which is preliminary data.</text>
</comment>
<dbReference type="InterPro" id="IPR005467">
    <property type="entry name" value="His_kinase_dom"/>
</dbReference>
<keyword evidence="8 11" id="KW-1133">Transmembrane helix</keyword>
<dbReference type="Proteomes" id="UP001501508">
    <property type="component" value="Unassembled WGS sequence"/>
</dbReference>
<feature type="domain" description="Histidine kinase" evidence="12">
    <location>
        <begin position="242"/>
        <end position="458"/>
    </location>
</feature>
<dbReference type="RefSeq" id="WP_345030017.1">
    <property type="nucleotide sequence ID" value="NZ_BAABEY010000025.1"/>
</dbReference>
<dbReference type="InterPro" id="IPR036890">
    <property type="entry name" value="HATPase_C_sf"/>
</dbReference>
<reference evidence="15" key="1">
    <citation type="journal article" date="2019" name="Int. J. Syst. Evol. Microbiol.">
        <title>The Global Catalogue of Microorganisms (GCM) 10K type strain sequencing project: providing services to taxonomists for standard genome sequencing and annotation.</title>
        <authorList>
            <consortium name="The Broad Institute Genomics Platform"/>
            <consortium name="The Broad Institute Genome Sequencing Center for Infectious Disease"/>
            <person name="Wu L."/>
            <person name="Ma J."/>
        </authorList>
    </citation>
    <scope>NUCLEOTIDE SEQUENCE [LARGE SCALE GENOMIC DNA]</scope>
    <source>
        <strain evidence="15">JCM 31920</strain>
    </source>
</reference>